<dbReference type="GO" id="GO:0005525">
    <property type="term" value="F:GTP binding"/>
    <property type="evidence" value="ECO:0007669"/>
    <property type="project" value="TreeGrafter"/>
</dbReference>
<dbReference type="GO" id="GO:0034511">
    <property type="term" value="F:U3 snoRNA binding"/>
    <property type="evidence" value="ECO:0007669"/>
    <property type="project" value="TreeGrafter"/>
</dbReference>
<protein>
    <submittedName>
        <fullName evidence="1">Ribosome biogenesis BMS1 homolog</fullName>
    </submittedName>
</protein>
<dbReference type="EMBL" id="CACTIH010000097">
    <property type="protein sequence ID" value="CAA2953760.1"/>
    <property type="molecule type" value="Genomic_DNA"/>
</dbReference>
<dbReference type="Gramene" id="OE9A003402T1">
    <property type="protein sequence ID" value="OE9A003402C1"/>
    <property type="gene ID" value="OE9A003402"/>
</dbReference>
<dbReference type="OrthoDB" id="10260897at2759"/>
<evidence type="ECO:0000313" key="2">
    <source>
        <dbReference type="Proteomes" id="UP000594638"/>
    </source>
</evidence>
<dbReference type="InterPro" id="IPR039761">
    <property type="entry name" value="Bms1/Tsr1"/>
</dbReference>
<organism evidence="1 2">
    <name type="scientific">Olea europaea subsp. europaea</name>
    <dbReference type="NCBI Taxonomy" id="158383"/>
    <lineage>
        <taxon>Eukaryota</taxon>
        <taxon>Viridiplantae</taxon>
        <taxon>Streptophyta</taxon>
        <taxon>Embryophyta</taxon>
        <taxon>Tracheophyta</taxon>
        <taxon>Spermatophyta</taxon>
        <taxon>Magnoliopsida</taxon>
        <taxon>eudicotyledons</taxon>
        <taxon>Gunneridae</taxon>
        <taxon>Pentapetalae</taxon>
        <taxon>asterids</taxon>
        <taxon>lamiids</taxon>
        <taxon>Lamiales</taxon>
        <taxon>Oleaceae</taxon>
        <taxon>Oleeae</taxon>
        <taxon>Olea</taxon>
    </lineage>
</organism>
<comment type="caution">
    <text evidence="1">The sequence shown here is derived from an EMBL/GenBank/DDBJ whole genome shotgun (WGS) entry which is preliminary data.</text>
</comment>
<proteinExistence type="predicted"/>
<gene>
    <name evidence="1" type="ORF">OLEA9_A003402</name>
</gene>
<keyword evidence="2" id="KW-1185">Reference proteome</keyword>
<dbReference type="AlphaFoldDB" id="A0A8S0PIP4"/>
<dbReference type="Proteomes" id="UP000594638">
    <property type="component" value="Unassembled WGS sequence"/>
</dbReference>
<dbReference type="SUPFAM" id="SSF52540">
    <property type="entry name" value="P-loop containing nucleoside triphosphate hydrolases"/>
    <property type="match status" value="1"/>
</dbReference>
<sequence>MPSNETDETRFRGCDVFGVFDGAMVVVSGIYGDVSVGRSDEGGVGEVVGWVLLVRLVVAVAVVSSNDEKVSQSQGVCLYFNRQSKVITSTSYREGAAEASCPNDGSTGEPAPFVVVVQGPPEVCISIKHYTKHNLPAVRGPITIVSGKQRRLQFVECPNDINGMIDGAKFADLALLLFDGSYGFEMETFDFLNILQNYGFPKVMGVLTHPDKFKDIKRLKKTKQRLKY</sequence>
<dbReference type="GO" id="GO:0000462">
    <property type="term" value="P:maturation of SSU-rRNA from tricistronic rRNA transcript (SSU-rRNA, 5.8S rRNA, LSU-rRNA)"/>
    <property type="evidence" value="ECO:0007669"/>
    <property type="project" value="TreeGrafter"/>
</dbReference>
<dbReference type="PANTHER" id="PTHR12858:SF2">
    <property type="entry name" value="RIBOSOME BIOGENESIS PROTEIN BMS1 HOMOLOG"/>
    <property type="match status" value="1"/>
</dbReference>
<dbReference type="PANTHER" id="PTHR12858">
    <property type="entry name" value="RIBOSOME BIOGENESIS PROTEIN"/>
    <property type="match status" value="1"/>
</dbReference>
<accession>A0A8S0PIP4</accession>
<name>A0A8S0PIP4_OLEEU</name>
<reference evidence="1 2" key="1">
    <citation type="submission" date="2019-12" db="EMBL/GenBank/DDBJ databases">
        <authorList>
            <person name="Alioto T."/>
            <person name="Alioto T."/>
            <person name="Gomez Garrido J."/>
        </authorList>
    </citation>
    <scope>NUCLEOTIDE SEQUENCE [LARGE SCALE GENOMIC DNA]</scope>
</reference>
<dbReference type="InterPro" id="IPR027417">
    <property type="entry name" value="P-loop_NTPase"/>
</dbReference>
<dbReference type="Gene3D" id="3.40.50.300">
    <property type="entry name" value="P-loop containing nucleotide triphosphate hydrolases"/>
    <property type="match status" value="1"/>
</dbReference>
<dbReference type="GO" id="GO:0003924">
    <property type="term" value="F:GTPase activity"/>
    <property type="evidence" value="ECO:0007669"/>
    <property type="project" value="TreeGrafter"/>
</dbReference>
<dbReference type="GO" id="GO:0000479">
    <property type="term" value="P:endonucleolytic cleavage of tricistronic rRNA transcript (SSU-rRNA, 5.8S rRNA, LSU-rRNA)"/>
    <property type="evidence" value="ECO:0007669"/>
    <property type="project" value="TreeGrafter"/>
</dbReference>
<dbReference type="GO" id="GO:0030686">
    <property type="term" value="C:90S preribosome"/>
    <property type="evidence" value="ECO:0007669"/>
    <property type="project" value="TreeGrafter"/>
</dbReference>
<evidence type="ECO:0000313" key="1">
    <source>
        <dbReference type="EMBL" id="CAA2953760.1"/>
    </source>
</evidence>